<dbReference type="RefSeq" id="WP_203999657.1">
    <property type="nucleotide sequence ID" value="NZ_BOPB01000014.1"/>
</dbReference>
<feature type="transmembrane region" description="Helical" evidence="2">
    <location>
        <begin position="375"/>
        <end position="393"/>
    </location>
</feature>
<feature type="transmembrane region" description="Helical" evidence="2">
    <location>
        <begin position="77"/>
        <end position="98"/>
    </location>
</feature>
<feature type="region of interest" description="Disordered" evidence="1">
    <location>
        <begin position="1"/>
        <end position="26"/>
    </location>
</feature>
<keyword evidence="4" id="KW-1185">Reference proteome</keyword>
<dbReference type="EMBL" id="BOPB01000014">
    <property type="protein sequence ID" value="GIJ22504.1"/>
    <property type="molecule type" value="Genomic_DNA"/>
</dbReference>
<dbReference type="Proteomes" id="UP000643165">
    <property type="component" value="Unassembled WGS sequence"/>
</dbReference>
<feature type="transmembrane region" description="Helical" evidence="2">
    <location>
        <begin position="41"/>
        <end position="65"/>
    </location>
</feature>
<feature type="transmembrane region" description="Helical" evidence="2">
    <location>
        <begin position="293"/>
        <end position="311"/>
    </location>
</feature>
<evidence type="ECO:0000256" key="1">
    <source>
        <dbReference type="SAM" id="MobiDB-lite"/>
    </source>
</evidence>
<feature type="transmembrane region" description="Helical" evidence="2">
    <location>
        <begin position="405"/>
        <end position="428"/>
    </location>
</feature>
<feature type="transmembrane region" description="Helical" evidence="2">
    <location>
        <begin position="224"/>
        <end position="245"/>
    </location>
</feature>
<feature type="transmembrane region" description="Helical" evidence="2">
    <location>
        <begin position="505"/>
        <end position="528"/>
    </location>
</feature>
<feature type="transmembrane region" description="Helical" evidence="2">
    <location>
        <begin position="251"/>
        <end position="272"/>
    </location>
</feature>
<feature type="transmembrane region" description="Helical" evidence="2">
    <location>
        <begin position="576"/>
        <end position="595"/>
    </location>
</feature>
<evidence type="ECO:0000256" key="2">
    <source>
        <dbReference type="SAM" id="Phobius"/>
    </source>
</evidence>
<feature type="compositionally biased region" description="Low complexity" evidence="1">
    <location>
        <begin position="1"/>
        <end position="11"/>
    </location>
</feature>
<feature type="transmembrane region" description="Helical" evidence="2">
    <location>
        <begin position="635"/>
        <end position="655"/>
    </location>
</feature>
<protein>
    <submittedName>
        <fullName evidence="3">Uncharacterized protein</fullName>
    </submittedName>
</protein>
<evidence type="ECO:0000313" key="3">
    <source>
        <dbReference type="EMBL" id="GIJ22504.1"/>
    </source>
</evidence>
<feature type="compositionally biased region" description="Low complexity" evidence="1">
    <location>
        <begin position="151"/>
        <end position="178"/>
    </location>
</feature>
<dbReference type="InterPro" id="IPR045723">
    <property type="entry name" value="DUF6077"/>
</dbReference>
<proteinExistence type="predicted"/>
<feature type="compositionally biased region" description="Low complexity" evidence="1">
    <location>
        <begin position="202"/>
        <end position="213"/>
    </location>
</feature>
<keyword evidence="2" id="KW-0812">Transmembrane</keyword>
<keyword evidence="2" id="KW-1133">Transmembrane helix</keyword>
<reference evidence="3 4" key="1">
    <citation type="submission" date="2021-01" db="EMBL/GenBank/DDBJ databases">
        <title>Whole genome shotgun sequence of Verrucosispora lutea NBRC 106530.</title>
        <authorList>
            <person name="Komaki H."/>
            <person name="Tamura T."/>
        </authorList>
    </citation>
    <scope>NUCLEOTIDE SEQUENCE [LARGE SCALE GENOMIC DNA]</scope>
    <source>
        <strain evidence="3 4">NBRC 106530</strain>
    </source>
</reference>
<feature type="region of interest" description="Disordered" evidence="1">
    <location>
        <begin position="107"/>
        <end position="213"/>
    </location>
</feature>
<evidence type="ECO:0000313" key="4">
    <source>
        <dbReference type="Proteomes" id="UP000643165"/>
    </source>
</evidence>
<name>A0ABQ4IX65_9ACTN</name>
<organism evidence="3 4">
    <name type="scientific">Micromonospora lutea</name>
    <dbReference type="NCBI Taxonomy" id="419825"/>
    <lineage>
        <taxon>Bacteria</taxon>
        <taxon>Bacillati</taxon>
        <taxon>Actinomycetota</taxon>
        <taxon>Actinomycetes</taxon>
        <taxon>Micromonosporales</taxon>
        <taxon>Micromonosporaceae</taxon>
        <taxon>Micromonospora</taxon>
    </lineage>
</organism>
<keyword evidence="2" id="KW-0472">Membrane</keyword>
<sequence>MTDQTVAVAAPEPAPADEPTVPAPARPSRARAVAGRVRTGFAAIPAVLTDGAVLAFALWTLLYHLALPLDLAPSLTLRIWLVTGPALALLAVAARLALRWRRHRRAARPSVLSSPATDTVDDTAADDGTPGRDIDGSGTAADDGRPDRDTAGTATDTAGTAPVDAAADQPDADVATAQRGDAPASGADAARTSDAAQRDPDASAAAGDSAPAARAGRMSVAQRWLTALVLLIGTGAAITAGVAGTPAGAGLSWWLPASAGAVAAVGAVLLTWRMWRVTPPSTPAAPSPGAWQSAYALLIAGVAAVASLYLARNTPDDIYYVGRSVWVAERDVVPLNDFLFSENVLPPMASQPPVASIEVFAGALARFLSLPAASATWYVLLPIMAVLAVLALWRLVQRWAPRRPVLAFTVAVAFLALVCGPDAALGTFHLPRLYQGKGMFVSAVVPLMWLYLTRWFDDRSRRALVLIVALSITAIGLTTTAAIILPLLVGGAALMMLLVGRWKSALVAGVAALAYPVGVVAVAQLLVGSASEAAADVNVWDAQQTYRRTFEVGIVGVIGGLALWCGPLLARRRTPALLAAGGAFTLSVLLLPGVLEWLGAVTGISVVLWRVPWLLALPALIGLLCTVWLPTRLRSVRALVGVVLAGAMVASFAIYATPMWSERSWVQVHTEPAWKIPEQRLGIAQWITSLDRPDGLLLAPATTMRAMPMVTTRVRVVLPRDFYLVEYDLESQFAQDRLLLTRFANSGAAEGRPTREQVAGALERLDVGTICVYSGNRFARRTAQRLGYTEFAERPPPVPDQPGAVTCLRRD</sequence>
<feature type="transmembrane region" description="Helical" evidence="2">
    <location>
        <begin position="549"/>
        <end position="570"/>
    </location>
</feature>
<dbReference type="Pfam" id="PF19554">
    <property type="entry name" value="DUF6077"/>
    <property type="match status" value="1"/>
</dbReference>
<gene>
    <name evidence="3" type="ORF">Vlu01_31280</name>
</gene>
<feature type="compositionally biased region" description="Pro residues" evidence="1">
    <location>
        <begin position="12"/>
        <end position="25"/>
    </location>
</feature>
<comment type="caution">
    <text evidence="3">The sequence shown here is derived from an EMBL/GenBank/DDBJ whole genome shotgun (WGS) entry which is preliminary data.</text>
</comment>
<feature type="transmembrane region" description="Helical" evidence="2">
    <location>
        <begin position="607"/>
        <end position="629"/>
    </location>
</feature>
<accession>A0ABQ4IX65</accession>
<feature type="transmembrane region" description="Helical" evidence="2">
    <location>
        <begin position="464"/>
        <end position="485"/>
    </location>
</feature>